<evidence type="ECO:0000256" key="1">
    <source>
        <dbReference type="ARBA" id="ARBA00007218"/>
    </source>
</evidence>
<dbReference type="AlphaFoldDB" id="A0A914DAS6"/>
<proteinExistence type="inferred from homology"/>
<dbReference type="InterPro" id="IPR018797">
    <property type="entry name" value="FAM98"/>
</dbReference>
<organism evidence="2 3">
    <name type="scientific">Acrobeloides nanus</name>
    <dbReference type="NCBI Taxonomy" id="290746"/>
    <lineage>
        <taxon>Eukaryota</taxon>
        <taxon>Metazoa</taxon>
        <taxon>Ecdysozoa</taxon>
        <taxon>Nematoda</taxon>
        <taxon>Chromadorea</taxon>
        <taxon>Rhabditida</taxon>
        <taxon>Tylenchina</taxon>
        <taxon>Cephalobomorpha</taxon>
        <taxon>Cephaloboidea</taxon>
        <taxon>Cephalobidae</taxon>
        <taxon>Acrobeloides</taxon>
    </lineage>
</organism>
<accession>A0A914DAS6</accession>
<comment type="similarity">
    <text evidence="1">Belongs to the FAM98 family.</text>
</comment>
<evidence type="ECO:0000313" key="2">
    <source>
        <dbReference type="Proteomes" id="UP000887540"/>
    </source>
</evidence>
<keyword evidence="2" id="KW-1185">Reference proteome</keyword>
<dbReference type="Proteomes" id="UP000887540">
    <property type="component" value="Unplaced"/>
</dbReference>
<dbReference type="Pfam" id="PF10239">
    <property type="entry name" value="DUF2465"/>
    <property type="match status" value="1"/>
</dbReference>
<name>A0A914DAS6_9BILA</name>
<protein>
    <submittedName>
        <fullName evidence="3">Uncharacterized protein</fullName>
    </submittedName>
</protein>
<reference evidence="3" key="1">
    <citation type="submission" date="2022-11" db="UniProtKB">
        <authorList>
            <consortium name="WormBaseParasite"/>
        </authorList>
    </citation>
    <scope>IDENTIFICATION</scope>
</reference>
<sequence length="183" mass="21626">MSDLIKTKELCTKLLSFSFDNKLTPDALNSLLETGFNDSRYPSIIVLVCKELSMLYGIEERLNPMQTEDDIETFLFELNVLGCATSQLLDENLMTHFLIKEARILLLEFLLSHERLKKRKTEMEALASIIIQLNVNTTFDCGKIFFQLKTQIHTRLRQFQNRPDTHRVHFFWRRETKKRIVKR</sequence>
<evidence type="ECO:0000313" key="3">
    <source>
        <dbReference type="WBParaSite" id="ACRNAN_scaffold22429.g17963.t1"/>
    </source>
</evidence>
<dbReference type="WBParaSite" id="ACRNAN_scaffold22429.g17963.t1">
    <property type="protein sequence ID" value="ACRNAN_scaffold22429.g17963.t1"/>
    <property type="gene ID" value="ACRNAN_scaffold22429.g17963"/>
</dbReference>